<evidence type="ECO:0000256" key="1">
    <source>
        <dbReference type="SAM" id="MobiDB-lite"/>
    </source>
</evidence>
<dbReference type="EMBL" id="AP018448">
    <property type="protein sequence ID" value="BBC37164.1"/>
    <property type="molecule type" value="Genomic_DNA"/>
</dbReference>
<proteinExistence type="predicted"/>
<accession>A0ABM7FKC3</accession>
<reference evidence="2 3" key="2">
    <citation type="journal article" date="2023" name="ChemBioChem">
        <title>Acyltransferase Domain Exchange between Two Independent Type I Polyketide Synthases in the Same Producer Strain of Macrolide Antibiotics.</title>
        <authorList>
            <person name="Kudo F."/>
            <person name="Kishikawa K."/>
            <person name="Tsuboi K."/>
            <person name="Kido T."/>
            <person name="Usui T."/>
            <person name="Hashimoto J."/>
            <person name="Shin-Ya K."/>
            <person name="Miyanaga A."/>
            <person name="Eguchi T."/>
        </authorList>
    </citation>
    <scope>NUCLEOTIDE SEQUENCE [LARGE SCALE GENOMIC DNA]</scope>
    <source>
        <strain evidence="2 3">A-8890</strain>
    </source>
</reference>
<sequence>MAACEVMATAAAAAVVSTVTRVRLGCFGRRWDATEASSFFLQPPTDTPVGGAPPPSLPVKRSTERRFDA</sequence>
<dbReference type="Proteomes" id="UP001321542">
    <property type="component" value="Chromosome"/>
</dbReference>
<organism evidence="2 3">
    <name type="scientific">Streptomyces graminofaciens</name>
    <dbReference type="NCBI Taxonomy" id="68212"/>
    <lineage>
        <taxon>Bacteria</taxon>
        <taxon>Bacillati</taxon>
        <taxon>Actinomycetota</taxon>
        <taxon>Actinomycetes</taxon>
        <taxon>Kitasatosporales</taxon>
        <taxon>Streptomycetaceae</taxon>
        <taxon>Streptomyces</taxon>
    </lineage>
</organism>
<feature type="region of interest" description="Disordered" evidence="1">
    <location>
        <begin position="38"/>
        <end position="69"/>
    </location>
</feature>
<evidence type="ECO:0000313" key="2">
    <source>
        <dbReference type="EMBL" id="BBC37164.1"/>
    </source>
</evidence>
<protein>
    <recommendedName>
        <fullName evidence="4">Secreted protein</fullName>
    </recommendedName>
</protein>
<name>A0ABM7FKC3_9ACTN</name>
<gene>
    <name evidence="2" type="ORF">SGFS_084580</name>
</gene>
<reference evidence="2 3" key="1">
    <citation type="journal article" date="2010" name="ChemBioChem">
        <title>Cloning and characterization of the biosynthetic gene cluster of 16-membered macrolide antibiotic FD-891: involvement of a dual functional cytochrome P450 monooxygenase catalyzing epoxidation and hydroxylation.</title>
        <authorList>
            <person name="Kudo F."/>
            <person name="Motegi A."/>
            <person name="Mizoue K."/>
            <person name="Eguchi T."/>
        </authorList>
    </citation>
    <scope>NUCLEOTIDE SEQUENCE [LARGE SCALE GENOMIC DNA]</scope>
    <source>
        <strain evidence="2 3">A-8890</strain>
    </source>
</reference>
<evidence type="ECO:0000313" key="3">
    <source>
        <dbReference type="Proteomes" id="UP001321542"/>
    </source>
</evidence>
<keyword evidence="3" id="KW-1185">Reference proteome</keyword>
<evidence type="ECO:0008006" key="4">
    <source>
        <dbReference type="Google" id="ProtNLM"/>
    </source>
</evidence>